<feature type="transmembrane region" description="Helical" evidence="1">
    <location>
        <begin position="35"/>
        <end position="60"/>
    </location>
</feature>
<evidence type="ECO:0000256" key="1">
    <source>
        <dbReference type="SAM" id="Phobius"/>
    </source>
</evidence>
<feature type="transmembrane region" description="Helical" evidence="1">
    <location>
        <begin position="6"/>
        <end position="28"/>
    </location>
</feature>
<feature type="transmembrane region" description="Helical" evidence="1">
    <location>
        <begin position="280"/>
        <end position="300"/>
    </location>
</feature>
<sequence length="365" mass="41660">MKITHFFRISWMIQLLVGLGLFAVSFMIESTVLQAFIATPLLAILLAAALETGKAIAIIWHRYLRLHLDDPQLYPRSTRLASAVFRLGLVGLSVLCSLLFLSDNLDRPNLHEVRQGDVVRVEQQFSQDVISLEKALLLRRQQLSERQKVEYGDIRQAFAERISRLEADLKVEMNNVVNGTFKGPRYEEIEAQLKVATQARDGRLEKLSDIHRQQEALLDTELSAEESSSRRRLRQDMEAQREQLMSKDYADDERANDTRIVAFLKVSESVFDVEVLPLQFVFAFSILLSLLMEIGILLAFETVTVAIMPAVRAQHEETLRNEMLDAQIRGEMQRDTAEHEAAVSRIRRTGDRVMEKANEYMSATG</sequence>
<organism evidence="2">
    <name type="scientific">uncultured Thiotrichaceae bacterium</name>
    <dbReference type="NCBI Taxonomy" id="298394"/>
    <lineage>
        <taxon>Bacteria</taxon>
        <taxon>Pseudomonadati</taxon>
        <taxon>Pseudomonadota</taxon>
        <taxon>Gammaproteobacteria</taxon>
        <taxon>Thiotrichales</taxon>
        <taxon>Thiotrichaceae</taxon>
        <taxon>environmental samples</taxon>
    </lineage>
</organism>
<dbReference type="AlphaFoldDB" id="A0A6S6UBS2"/>
<protein>
    <recommendedName>
        <fullName evidence="3">DUF4407 domain-containing protein</fullName>
    </recommendedName>
</protein>
<keyword evidence="1" id="KW-0472">Membrane</keyword>
<keyword evidence="1" id="KW-1133">Transmembrane helix</keyword>
<evidence type="ECO:0008006" key="3">
    <source>
        <dbReference type="Google" id="ProtNLM"/>
    </source>
</evidence>
<feature type="transmembrane region" description="Helical" evidence="1">
    <location>
        <begin position="80"/>
        <end position="101"/>
    </location>
</feature>
<name>A0A6S6UBS2_9GAMM</name>
<accession>A0A6S6UBS2</accession>
<reference evidence="2" key="1">
    <citation type="submission" date="2020-01" db="EMBL/GenBank/DDBJ databases">
        <authorList>
            <person name="Meier V. D."/>
            <person name="Meier V D."/>
        </authorList>
    </citation>
    <scope>NUCLEOTIDE SEQUENCE</scope>
    <source>
        <strain evidence="2">HLG_WM_MAG_09</strain>
    </source>
</reference>
<keyword evidence="1" id="KW-0812">Transmembrane</keyword>
<proteinExistence type="predicted"/>
<dbReference type="EMBL" id="CACVAT010000624">
    <property type="protein sequence ID" value="CAA6830736.1"/>
    <property type="molecule type" value="Genomic_DNA"/>
</dbReference>
<gene>
    <name evidence="2" type="ORF">HELGO_WM65363</name>
</gene>
<evidence type="ECO:0000313" key="2">
    <source>
        <dbReference type="EMBL" id="CAA6830736.1"/>
    </source>
</evidence>